<proteinExistence type="predicted"/>
<dbReference type="GeneID" id="24808620"/>
<keyword evidence="4" id="KW-1185">Reference proteome</keyword>
<keyword evidence="1" id="KW-0051">Antiviral defense</keyword>
<evidence type="ECO:0000313" key="3">
    <source>
        <dbReference type="EMBL" id="AKB42531.1"/>
    </source>
</evidence>
<dbReference type="KEGG" id="mvc:MSVAZ_0262"/>
<name>A0A0E3LGH5_9EURY</name>
<protein>
    <submittedName>
        <fullName evidence="3">DUF324 domain containing Cmr6-like protein</fullName>
    </submittedName>
</protein>
<dbReference type="RefSeq" id="WP_048117116.1">
    <property type="nucleotide sequence ID" value="NZ_CP009520.1"/>
</dbReference>
<dbReference type="EMBL" id="CP009520">
    <property type="protein sequence ID" value="AKB42531.1"/>
    <property type="molecule type" value="Genomic_DNA"/>
</dbReference>
<organism evidence="3 4">
    <name type="scientific">Methanosarcina vacuolata Z-761</name>
    <dbReference type="NCBI Taxonomy" id="1434123"/>
    <lineage>
        <taxon>Archaea</taxon>
        <taxon>Methanobacteriati</taxon>
        <taxon>Methanobacteriota</taxon>
        <taxon>Stenosarchaea group</taxon>
        <taxon>Methanomicrobia</taxon>
        <taxon>Methanosarcinales</taxon>
        <taxon>Methanosarcinaceae</taxon>
        <taxon>Methanosarcina</taxon>
    </lineage>
</organism>
<dbReference type="Pfam" id="PF03787">
    <property type="entry name" value="RAMPs"/>
    <property type="match status" value="1"/>
</dbReference>
<accession>A0A0E3LGH5</accession>
<dbReference type="GO" id="GO:0051607">
    <property type="term" value="P:defense response to virus"/>
    <property type="evidence" value="ECO:0007669"/>
    <property type="project" value="UniProtKB-KW"/>
</dbReference>
<dbReference type="HOGENOM" id="CLU_081549_0_0_2"/>
<evidence type="ECO:0000259" key="2">
    <source>
        <dbReference type="Pfam" id="PF03787"/>
    </source>
</evidence>
<feature type="domain" description="CRISPR type III-associated protein" evidence="2">
    <location>
        <begin position="10"/>
        <end position="174"/>
    </location>
</feature>
<gene>
    <name evidence="3" type="ORF">MSVAZ_0262</name>
</gene>
<sequence length="274" mass="31429">MTWSLYRVSLRLLSPVHIGWKKTDNLQQTRPYVPAKTIWGALTARLARDYGSFNYEKVGNEVAENLRFSYFYPTIINTKIAKVPANIDIFPWKNIDDFSWKYLNSSQNTALNQKTAEEGSLHETENISHKTRNGDSVYLLGYIFEKEGFDLKWQESLKKIQIGGERGYGWGKVEIIEISKLFEKIIFDGYAVNLSGDHPIINVIKGNKYVLAHVITKNLNLNGLVEPFVGRETSKNKYFGGKYSNAEICWMPGSTVNKNEEFEILPTGLWRICI</sequence>
<reference evidence="3 4" key="1">
    <citation type="submission" date="2014-07" db="EMBL/GenBank/DDBJ databases">
        <title>Methanogenic archaea and the global carbon cycle.</title>
        <authorList>
            <person name="Henriksen J.R."/>
            <person name="Luke J."/>
            <person name="Reinhart S."/>
            <person name="Benedict M.N."/>
            <person name="Youngblut N.D."/>
            <person name="Metcalf M.E."/>
            <person name="Whitaker R.J."/>
            <person name="Metcalf W.W."/>
        </authorList>
    </citation>
    <scope>NUCLEOTIDE SEQUENCE [LARGE SCALE GENOMIC DNA]</scope>
    <source>
        <strain evidence="3 4">Z-761</strain>
    </source>
</reference>
<evidence type="ECO:0000256" key="1">
    <source>
        <dbReference type="ARBA" id="ARBA00023118"/>
    </source>
</evidence>
<dbReference type="CDD" id="cd09726">
    <property type="entry name" value="RAMP_I_III"/>
    <property type="match status" value="1"/>
</dbReference>
<dbReference type="PATRIC" id="fig|1434123.4.peg.263"/>
<dbReference type="InterPro" id="IPR005537">
    <property type="entry name" value="RAMP_III_fam"/>
</dbReference>
<evidence type="ECO:0000313" key="4">
    <source>
        <dbReference type="Proteomes" id="UP000033096"/>
    </source>
</evidence>
<dbReference type="Proteomes" id="UP000033096">
    <property type="component" value="Chromosome"/>
</dbReference>
<dbReference type="AlphaFoldDB" id="A0A0E3LGH5"/>
<dbReference type="STRING" id="1434123.MSVAZ_0262"/>